<dbReference type="GO" id="GO:0046872">
    <property type="term" value="F:metal ion binding"/>
    <property type="evidence" value="ECO:0007669"/>
    <property type="project" value="UniProtKB-KW"/>
</dbReference>
<dbReference type="Gene3D" id="3.40.50.150">
    <property type="entry name" value="Vaccinia Virus protein VP39"/>
    <property type="match status" value="1"/>
</dbReference>
<keyword evidence="1" id="KW-0479">Metal-binding</keyword>
<dbReference type="PANTHER" id="PTHR31009">
    <property type="entry name" value="S-ADENOSYL-L-METHIONINE:CARBOXYL METHYLTRANSFERASE FAMILY PROTEIN"/>
    <property type="match status" value="1"/>
</dbReference>
<organism evidence="3 4">
    <name type="scientific">Stentor coeruleus</name>
    <dbReference type="NCBI Taxonomy" id="5963"/>
    <lineage>
        <taxon>Eukaryota</taxon>
        <taxon>Sar</taxon>
        <taxon>Alveolata</taxon>
        <taxon>Ciliophora</taxon>
        <taxon>Postciliodesmatophora</taxon>
        <taxon>Heterotrichea</taxon>
        <taxon>Heterotrichida</taxon>
        <taxon>Stentoridae</taxon>
        <taxon>Stentor</taxon>
    </lineage>
</organism>
<keyword evidence="4" id="KW-1185">Reference proteome</keyword>
<evidence type="ECO:0008006" key="5">
    <source>
        <dbReference type="Google" id="ProtNLM"/>
    </source>
</evidence>
<dbReference type="AlphaFoldDB" id="A0A1R2BSY2"/>
<dbReference type="SUPFAM" id="SSF53335">
    <property type="entry name" value="S-adenosyl-L-methionine-dependent methyltransferases"/>
    <property type="match status" value="1"/>
</dbReference>
<evidence type="ECO:0000313" key="4">
    <source>
        <dbReference type="Proteomes" id="UP000187209"/>
    </source>
</evidence>
<accession>A0A1R2BSY2</accession>
<sequence>MDLTAVPILMEHLKEAEKLTSEALRIADYGCSEGYNSMVIFRKVLEDFRSHSNRPLSILHTDLPDNNWSCFFNTVNNSENSYHWLENVFYYAVGKSFYRQLSPPNSIHVAFSAFAMHYLSKIPDRGQQEVGISYPEASEQAITDVTNNLMNRIKELVIGGFMTIIVAAKDEGNKKIVSMYFEPVKNLVAQGIVTAEEYQNYYWPSYHLSREEWERILGNFNGKIEVLSLEMTKGICPFYTEYINGGSEDEYREKLLSFVAVLVRNPLYNCLSSRSDEEKERIYQLCKNEIVKMIDNTEVCMYYSTVVIKKIAE</sequence>
<protein>
    <recommendedName>
        <fullName evidence="5">SAM dependent carboxyl methyltransferase</fullName>
    </recommendedName>
</protein>
<dbReference type="OrthoDB" id="419980at2759"/>
<dbReference type="EMBL" id="MPUH01000448">
    <property type="protein sequence ID" value="OMJ79929.1"/>
    <property type="molecule type" value="Genomic_DNA"/>
</dbReference>
<dbReference type="InterPro" id="IPR005299">
    <property type="entry name" value="MeTrfase_7"/>
</dbReference>
<evidence type="ECO:0000256" key="1">
    <source>
        <dbReference type="ARBA" id="ARBA00022723"/>
    </source>
</evidence>
<dbReference type="Proteomes" id="UP000187209">
    <property type="component" value="Unassembled WGS sequence"/>
</dbReference>
<reference evidence="3 4" key="1">
    <citation type="submission" date="2016-11" db="EMBL/GenBank/DDBJ databases">
        <title>The macronuclear genome of Stentor coeruleus: a giant cell with tiny introns.</title>
        <authorList>
            <person name="Slabodnick M."/>
            <person name="Ruby J.G."/>
            <person name="Reiff S.B."/>
            <person name="Swart E.C."/>
            <person name="Gosai S."/>
            <person name="Prabakaran S."/>
            <person name="Witkowska E."/>
            <person name="Larue G.E."/>
            <person name="Fisher S."/>
            <person name="Freeman R.M."/>
            <person name="Gunawardena J."/>
            <person name="Chu W."/>
            <person name="Stover N.A."/>
            <person name="Gregory B.D."/>
            <person name="Nowacki M."/>
            <person name="Derisi J."/>
            <person name="Roy S.W."/>
            <person name="Marshall W.F."/>
            <person name="Sood P."/>
        </authorList>
    </citation>
    <scope>NUCLEOTIDE SEQUENCE [LARGE SCALE GENOMIC DNA]</scope>
    <source>
        <strain evidence="3">WM001</strain>
    </source>
</reference>
<dbReference type="Gene3D" id="1.10.1200.270">
    <property type="entry name" value="Methyltransferase, alpha-helical capping domain"/>
    <property type="match status" value="1"/>
</dbReference>
<comment type="caution">
    <text evidence="3">The sequence shown here is derived from an EMBL/GenBank/DDBJ whole genome shotgun (WGS) entry which is preliminary data.</text>
</comment>
<gene>
    <name evidence="3" type="ORF">SteCoe_19962</name>
</gene>
<evidence type="ECO:0000313" key="3">
    <source>
        <dbReference type="EMBL" id="OMJ79929.1"/>
    </source>
</evidence>
<evidence type="ECO:0000256" key="2">
    <source>
        <dbReference type="ARBA" id="ARBA00022842"/>
    </source>
</evidence>
<proteinExistence type="predicted"/>
<keyword evidence="2" id="KW-0460">Magnesium</keyword>
<name>A0A1R2BSY2_9CILI</name>
<dbReference type="InterPro" id="IPR042086">
    <property type="entry name" value="MeTrfase_capping"/>
</dbReference>
<dbReference type="Pfam" id="PF03492">
    <property type="entry name" value="Methyltransf_7"/>
    <property type="match status" value="1"/>
</dbReference>
<dbReference type="InterPro" id="IPR029063">
    <property type="entry name" value="SAM-dependent_MTases_sf"/>
</dbReference>
<dbReference type="GO" id="GO:0008168">
    <property type="term" value="F:methyltransferase activity"/>
    <property type="evidence" value="ECO:0007669"/>
    <property type="project" value="InterPro"/>
</dbReference>